<proteinExistence type="predicted"/>
<accession>A0A6M3Y509</accession>
<reference evidence="1" key="1">
    <citation type="submission" date="2020-03" db="EMBL/GenBank/DDBJ databases">
        <title>The deep terrestrial virosphere.</title>
        <authorList>
            <person name="Holmfeldt K."/>
            <person name="Nilsson E."/>
            <person name="Simone D."/>
            <person name="Lopez-Fernandez M."/>
            <person name="Wu X."/>
            <person name="de Brujin I."/>
            <person name="Lundin D."/>
            <person name="Andersson A."/>
            <person name="Bertilsson S."/>
            <person name="Dopson M."/>
        </authorList>
    </citation>
    <scope>NUCLEOTIDE SEQUENCE</scope>
    <source>
        <strain evidence="1">MM415A00136</strain>
    </source>
</reference>
<dbReference type="EMBL" id="MT145195">
    <property type="protein sequence ID" value="QJI05172.1"/>
    <property type="molecule type" value="Genomic_DNA"/>
</dbReference>
<protein>
    <submittedName>
        <fullName evidence="1">Uncharacterized protein</fullName>
    </submittedName>
</protein>
<sequence length="45" mass="5338">MKQIIQWLDRYFGTMPNALEELNQAEEALEERLVESMLEVELNRG</sequence>
<dbReference type="AlphaFoldDB" id="A0A6M3Y509"/>
<name>A0A6M3Y509_9ZZZZ</name>
<organism evidence="1">
    <name type="scientific">viral metagenome</name>
    <dbReference type="NCBI Taxonomy" id="1070528"/>
    <lineage>
        <taxon>unclassified sequences</taxon>
        <taxon>metagenomes</taxon>
        <taxon>organismal metagenomes</taxon>
    </lineage>
</organism>
<gene>
    <name evidence="1" type="ORF">MM415A00136_0054</name>
</gene>
<evidence type="ECO:0000313" key="1">
    <source>
        <dbReference type="EMBL" id="QJI05172.1"/>
    </source>
</evidence>